<accession>A0A1S9P6A0</accession>
<evidence type="ECO:0000256" key="2">
    <source>
        <dbReference type="ARBA" id="ARBA00022803"/>
    </source>
</evidence>
<evidence type="ECO:0000259" key="5">
    <source>
        <dbReference type="Pfam" id="PF00144"/>
    </source>
</evidence>
<evidence type="ECO:0000256" key="4">
    <source>
        <dbReference type="SAM" id="SignalP"/>
    </source>
</evidence>
<feature type="signal peptide" evidence="4">
    <location>
        <begin position="1"/>
        <end position="22"/>
    </location>
</feature>
<dbReference type="Pfam" id="PF07719">
    <property type="entry name" value="TPR_2"/>
    <property type="match status" value="1"/>
</dbReference>
<dbReference type="PANTHER" id="PTHR46825:SF9">
    <property type="entry name" value="BETA-LACTAMASE-RELATED DOMAIN-CONTAINING PROTEIN"/>
    <property type="match status" value="1"/>
</dbReference>
<dbReference type="PROSITE" id="PS50005">
    <property type="entry name" value="TPR"/>
    <property type="match status" value="1"/>
</dbReference>
<feature type="repeat" description="TPR" evidence="3">
    <location>
        <begin position="415"/>
        <end position="448"/>
    </location>
</feature>
<keyword evidence="1" id="KW-0677">Repeat</keyword>
<dbReference type="OrthoDB" id="9793489at2"/>
<dbReference type="InterPro" id="IPR011990">
    <property type="entry name" value="TPR-like_helical_dom_sf"/>
</dbReference>
<dbReference type="Gene3D" id="1.25.40.10">
    <property type="entry name" value="Tetratricopeptide repeat domain"/>
    <property type="match status" value="1"/>
</dbReference>
<dbReference type="SUPFAM" id="SSF48452">
    <property type="entry name" value="TPR-like"/>
    <property type="match status" value="1"/>
</dbReference>
<feature type="chain" id="PRO_5012097229" evidence="4">
    <location>
        <begin position="23"/>
        <end position="461"/>
    </location>
</feature>
<dbReference type="InterPro" id="IPR013105">
    <property type="entry name" value="TPR_2"/>
</dbReference>
<dbReference type="AlphaFoldDB" id="A0A1S9P6A0"/>
<dbReference type="Gene3D" id="3.40.710.10">
    <property type="entry name" value="DD-peptidase/beta-lactamase superfamily"/>
    <property type="match status" value="1"/>
</dbReference>
<protein>
    <submittedName>
        <fullName evidence="6">Serine hydrolase</fullName>
    </submittedName>
</protein>
<dbReference type="SMART" id="SM00028">
    <property type="entry name" value="TPR"/>
    <property type="match status" value="2"/>
</dbReference>
<evidence type="ECO:0000256" key="1">
    <source>
        <dbReference type="ARBA" id="ARBA00022737"/>
    </source>
</evidence>
<dbReference type="Proteomes" id="UP000189739">
    <property type="component" value="Unassembled WGS sequence"/>
</dbReference>
<dbReference type="GO" id="GO:0016787">
    <property type="term" value="F:hydrolase activity"/>
    <property type="evidence" value="ECO:0007669"/>
    <property type="project" value="UniProtKB-KW"/>
</dbReference>
<feature type="domain" description="Beta-lactamase-related" evidence="5">
    <location>
        <begin position="41"/>
        <end position="324"/>
    </location>
</feature>
<proteinExistence type="predicted"/>
<dbReference type="PANTHER" id="PTHR46825">
    <property type="entry name" value="D-ALANYL-D-ALANINE-CARBOXYPEPTIDASE/ENDOPEPTIDASE AMPH"/>
    <property type="match status" value="1"/>
</dbReference>
<comment type="caution">
    <text evidence="6">The sequence shown here is derived from an EMBL/GenBank/DDBJ whole genome shotgun (WGS) entry which is preliminary data.</text>
</comment>
<evidence type="ECO:0000256" key="3">
    <source>
        <dbReference type="PROSITE-ProRule" id="PRU00339"/>
    </source>
</evidence>
<evidence type="ECO:0000313" key="6">
    <source>
        <dbReference type="EMBL" id="OOQ56480.1"/>
    </source>
</evidence>
<keyword evidence="7" id="KW-1185">Reference proteome</keyword>
<dbReference type="Pfam" id="PF00144">
    <property type="entry name" value="Beta-lactamase"/>
    <property type="match status" value="1"/>
</dbReference>
<keyword evidence="2 3" id="KW-0802">TPR repeat</keyword>
<sequence>MKKYAATSLLFACLFITGTLFGQNKAVTIDSMIQRTNRLGLFSGNILVVDGGKVVYKKCIGYTDAAKTAPLTDKYRFHIGSIAKEFNAVGIMMLQEQGKLSLDDKVSKFLPELPAWAAKVRIKNLLQYTSGIPDVKWKTVKGDADNMADLMKLQQLDFEPGSKYNYNNNNVFLQRRILEKLSGMPFNKFVEEKLLAPAGMKTAIVDPDDNTPLMAKSYTNEGKQGSLVYPITGWVAVTLEDFYKWEQALENFKLISPASTQVLVTPFAPGRQCGLGGGTMEGGKLVFHKHDGVSLNYQALLVGNSSKARTVILMTNNKQNSVFDIDAAIENILDGKPYSQPKRSILADFQKQLDTLSGEKVLSFYHNLKATKPQLYAFDNESTLNEIGYSLMGDKNIDAAIVVFEYNITLFPNSGNVYDSLGEAYYNKGDKAKALLNYKRSLQLDPTNGGAKTVIEELEKK</sequence>
<dbReference type="PROSITE" id="PS50293">
    <property type="entry name" value="TPR_REGION"/>
    <property type="match status" value="1"/>
</dbReference>
<dbReference type="InterPro" id="IPR019734">
    <property type="entry name" value="TPR_rpt"/>
</dbReference>
<gene>
    <name evidence="6" type="ORF">BC343_18725</name>
</gene>
<dbReference type="RefSeq" id="WP_078351438.1">
    <property type="nucleotide sequence ID" value="NZ_MBTF01000039.1"/>
</dbReference>
<dbReference type="InterPro" id="IPR012338">
    <property type="entry name" value="Beta-lactam/transpept-like"/>
</dbReference>
<organism evidence="6 7">
    <name type="scientific">Mucilaginibacter pedocola</name>
    <dbReference type="NCBI Taxonomy" id="1792845"/>
    <lineage>
        <taxon>Bacteria</taxon>
        <taxon>Pseudomonadati</taxon>
        <taxon>Bacteroidota</taxon>
        <taxon>Sphingobacteriia</taxon>
        <taxon>Sphingobacteriales</taxon>
        <taxon>Sphingobacteriaceae</taxon>
        <taxon>Mucilaginibacter</taxon>
    </lineage>
</organism>
<dbReference type="SUPFAM" id="SSF56601">
    <property type="entry name" value="beta-lactamase/transpeptidase-like"/>
    <property type="match status" value="1"/>
</dbReference>
<evidence type="ECO:0000313" key="7">
    <source>
        <dbReference type="Proteomes" id="UP000189739"/>
    </source>
</evidence>
<name>A0A1S9P6A0_9SPHI</name>
<dbReference type="STRING" id="1792845.BC343_18725"/>
<dbReference type="InterPro" id="IPR001466">
    <property type="entry name" value="Beta-lactam-related"/>
</dbReference>
<reference evidence="6 7" key="1">
    <citation type="submission" date="2016-07" db="EMBL/GenBank/DDBJ databases">
        <title>Genomic analysis of zinc-resistant bacterium Mucilaginibacter pedocola TBZ30.</title>
        <authorList>
            <person name="Huang J."/>
            <person name="Tang J."/>
        </authorList>
    </citation>
    <scope>NUCLEOTIDE SEQUENCE [LARGE SCALE GENOMIC DNA]</scope>
    <source>
        <strain evidence="6 7">TBZ30</strain>
    </source>
</reference>
<dbReference type="InterPro" id="IPR050491">
    <property type="entry name" value="AmpC-like"/>
</dbReference>
<keyword evidence="6" id="KW-0378">Hydrolase</keyword>
<keyword evidence="4" id="KW-0732">Signal</keyword>
<dbReference type="EMBL" id="MBTF01000039">
    <property type="protein sequence ID" value="OOQ56480.1"/>
    <property type="molecule type" value="Genomic_DNA"/>
</dbReference>